<feature type="domain" description="Glycosyltransferase 2-like" evidence="13">
    <location>
        <begin position="44"/>
        <end position="176"/>
    </location>
</feature>
<dbReference type="PANTHER" id="PTHR10859:SF91">
    <property type="entry name" value="DOLICHYL-PHOSPHATE BETA-GLUCOSYLTRANSFERASE"/>
    <property type="match status" value="1"/>
</dbReference>
<accession>A0A8J7S7X9</accession>
<evidence type="ECO:0000256" key="11">
    <source>
        <dbReference type="ARBA" id="ARBA00023136"/>
    </source>
</evidence>
<keyword evidence="6" id="KW-0808">Transferase</keyword>
<protein>
    <recommendedName>
        <fullName evidence="4">dolichyl-phosphate beta-glucosyltransferase</fullName>
        <ecNumber evidence="4">2.4.1.117</ecNumber>
    </recommendedName>
</protein>
<evidence type="ECO:0000256" key="8">
    <source>
        <dbReference type="ARBA" id="ARBA00022824"/>
    </source>
</evidence>
<proteinExistence type="inferred from homology"/>
<evidence type="ECO:0000256" key="12">
    <source>
        <dbReference type="ARBA" id="ARBA00045097"/>
    </source>
</evidence>
<evidence type="ECO:0000256" key="9">
    <source>
        <dbReference type="ARBA" id="ARBA00022968"/>
    </source>
</evidence>
<keyword evidence="9" id="KW-0735">Signal-anchor</keyword>
<dbReference type="SUPFAM" id="SSF53448">
    <property type="entry name" value="Nucleotide-diphospho-sugar transferases"/>
    <property type="match status" value="1"/>
</dbReference>
<dbReference type="Proteomes" id="UP000636888">
    <property type="component" value="Unassembled WGS sequence"/>
</dbReference>
<dbReference type="PANTHER" id="PTHR10859">
    <property type="entry name" value="GLYCOSYL TRANSFERASE"/>
    <property type="match status" value="1"/>
</dbReference>
<reference evidence="14" key="1">
    <citation type="submission" date="2020-12" db="EMBL/GenBank/DDBJ databases">
        <title>Geomonas sp. Red875, isolated from river sediment.</title>
        <authorList>
            <person name="Xu Z."/>
            <person name="Zhang Z."/>
            <person name="Masuda Y."/>
            <person name="Itoh H."/>
            <person name="Senoo K."/>
        </authorList>
    </citation>
    <scope>NUCLEOTIDE SEQUENCE</scope>
    <source>
        <strain evidence="14">Red875</strain>
    </source>
</reference>
<evidence type="ECO:0000259" key="13">
    <source>
        <dbReference type="Pfam" id="PF00535"/>
    </source>
</evidence>
<organism evidence="14 15">
    <name type="scientific">Geomesophilobacter sediminis</name>
    <dbReference type="NCBI Taxonomy" id="2798584"/>
    <lineage>
        <taxon>Bacteria</taxon>
        <taxon>Pseudomonadati</taxon>
        <taxon>Thermodesulfobacteriota</taxon>
        <taxon>Desulfuromonadia</taxon>
        <taxon>Geobacterales</taxon>
        <taxon>Geobacteraceae</taxon>
        <taxon>Geomesophilobacter</taxon>
    </lineage>
</organism>
<dbReference type="InterPro" id="IPR001173">
    <property type="entry name" value="Glyco_trans_2-like"/>
</dbReference>
<dbReference type="Gene3D" id="3.90.550.10">
    <property type="entry name" value="Spore Coat Polysaccharide Biosynthesis Protein SpsA, Chain A"/>
    <property type="match status" value="1"/>
</dbReference>
<keyword evidence="11" id="KW-0472">Membrane</keyword>
<comment type="subcellular location">
    <subcellularLocation>
        <location evidence="1">Endoplasmic reticulum membrane</location>
        <topology evidence="1">Single-pass membrane protein</topology>
    </subcellularLocation>
</comment>
<dbReference type="EMBL" id="JAEMHM010000022">
    <property type="protein sequence ID" value="MBJ6727301.1"/>
    <property type="molecule type" value="Genomic_DNA"/>
</dbReference>
<comment type="caution">
    <text evidence="14">The sequence shown here is derived from an EMBL/GenBank/DDBJ whole genome shotgun (WGS) entry which is preliminary data.</text>
</comment>
<evidence type="ECO:0000256" key="6">
    <source>
        <dbReference type="ARBA" id="ARBA00022679"/>
    </source>
</evidence>
<evidence type="ECO:0000313" key="14">
    <source>
        <dbReference type="EMBL" id="MBJ6727301.1"/>
    </source>
</evidence>
<evidence type="ECO:0000256" key="7">
    <source>
        <dbReference type="ARBA" id="ARBA00022692"/>
    </source>
</evidence>
<dbReference type="Pfam" id="PF00535">
    <property type="entry name" value="Glycos_transf_2"/>
    <property type="match status" value="1"/>
</dbReference>
<evidence type="ECO:0000256" key="5">
    <source>
        <dbReference type="ARBA" id="ARBA00022676"/>
    </source>
</evidence>
<dbReference type="InterPro" id="IPR035518">
    <property type="entry name" value="DPG_synthase"/>
</dbReference>
<dbReference type="AlphaFoldDB" id="A0A8J7S7X9"/>
<name>A0A8J7S7X9_9BACT</name>
<dbReference type="InterPro" id="IPR029044">
    <property type="entry name" value="Nucleotide-diphossugar_trans"/>
</dbReference>
<keyword evidence="15" id="KW-1185">Reference proteome</keyword>
<evidence type="ECO:0000256" key="10">
    <source>
        <dbReference type="ARBA" id="ARBA00022989"/>
    </source>
</evidence>
<evidence type="ECO:0000256" key="2">
    <source>
        <dbReference type="ARBA" id="ARBA00004922"/>
    </source>
</evidence>
<dbReference type="EC" id="2.4.1.117" evidence="4"/>
<comment type="catalytic activity">
    <reaction evidence="12">
        <text>a di-trans,poly-cis-dolichyl phosphate + UDP-alpha-D-glucose = a di-trans,poly-cis-dolichyl beta-D-glucosyl phosphate + UDP</text>
        <dbReference type="Rhea" id="RHEA:15401"/>
        <dbReference type="Rhea" id="RHEA-COMP:19498"/>
        <dbReference type="Rhea" id="RHEA-COMP:19502"/>
        <dbReference type="ChEBI" id="CHEBI:57525"/>
        <dbReference type="ChEBI" id="CHEBI:57683"/>
        <dbReference type="ChEBI" id="CHEBI:58223"/>
        <dbReference type="ChEBI" id="CHEBI:58885"/>
        <dbReference type="EC" id="2.4.1.117"/>
    </reaction>
    <physiologicalReaction direction="left-to-right" evidence="12">
        <dbReference type="Rhea" id="RHEA:15402"/>
    </physiologicalReaction>
</comment>
<dbReference type="GO" id="GO:0004581">
    <property type="term" value="F:dolichyl-phosphate beta-glucosyltransferase activity"/>
    <property type="evidence" value="ECO:0007669"/>
    <property type="project" value="UniProtKB-EC"/>
</dbReference>
<dbReference type="GO" id="GO:0006487">
    <property type="term" value="P:protein N-linked glycosylation"/>
    <property type="evidence" value="ECO:0007669"/>
    <property type="project" value="TreeGrafter"/>
</dbReference>
<evidence type="ECO:0000256" key="4">
    <source>
        <dbReference type="ARBA" id="ARBA00012583"/>
    </source>
</evidence>
<evidence type="ECO:0000256" key="1">
    <source>
        <dbReference type="ARBA" id="ARBA00004389"/>
    </source>
</evidence>
<comment type="similarity">
    <text evidence="3">Belongs to the glycosyltransferase 2 family.</text>
</comment>
<keyword evidence="7" id="KW-0812">Transmembrane</keyword>
<keyword evidence="5" id="KW-0328">Glycosyltransferase</keyword>
<comment type="pathway">
    <text evidence="2">Protein modification; protein glycosylation.</text>
</comment>
<evidence type="ECO:0000313" key="15">
    <source>
        <dbReference type="Proteomes" id="UP000636888"/>
    </source>
</evidence>
<evidence type="ECO:0000256" key="3">
    <source>
        <dbReference type="ARBA" id="ARBA00006739"/>
    </source>
</evidence>
<sequence length="285" mass="31755">MTGRGPTGSSTWTWTTRRERSSWKASPVGTRSVSEVHVAPESFSIVIPAFNEAERLPLHLEQIERYFRDAGTEYEIIVVDDGSTDATAAVLSEPARCSTRLRLIRLPENRGKGHAVKTGMLAARGTFRIFTDADGSTPIEELQRLKARLTGGVEIAIGSRALRDPSRMVRGTLHRKVMGTVFNWIARSVTSAGVADTQCGFKLFTERAVAAIFPLQRIDGFGFDVELLFLARKYGFPIAEVPVNWTNVAGSKVRLIRDSWRMFLDVMRVRGNDLLGRYRLGKQGR</sequence>
<keyword evidence="10" id="KW-1133">Transmembrane helix</keyword>
<gene>
    <name evidence="14" type="ORF">JFN93_21525</name>
</gene>
<dbReference type="CDD" id="cd04188">
    <property type="entry name" value="DPG_synthase"/>
    <property type="match status" value="1"/>
</dbReference>
<keyword evidence="8" id="KW-0256">Endoplasmic reticulum</keyword>